<organism evidence="2">
    <name type="scientific">Pundamilia nyererei</name>
    <dbReference type="NCBI Taxonomy" id="303518"/>
    <lineage>
        <taxon>Eukaryota</taxon>
        <taxon>Metazoa</taxon>
        <taxon>Chordata</taxon>
        <taxon>Craniata</taxon>
        <taxon>Vertebrata</taxon>
        <taxon>Euteleostomi</taxon>
        <taxon>Actinopterygii</taxon>
        <taxon>Neopterygii</taxon>
        <taxon>Teleostei</taxon>
        <taxon>Neoteleostei</taxon>
        <taxon>Acanthomorphata</taxon>
        <taxon>Ovalentaria</taxon>
        <taxon>Cichlomorphae</taxon>
        <taxon>Cichliformes</taxon>
        <taxon>Cichlidae</taxon>
        <taxon>African cichlids</taxon>
        <taxon>Pseudocrenilabrinae</taxon>
        <taxon>Haplochromini</taxon>
        <taxon>Pundamilia</taxon>
    </lineage>
</organism>
<dbReference type="Ensembl" id="ENSPNYT00000020947.1">
    <property type="protein sequence ID" value="ENSPNYP00000020445.1"/>
    <property type="gene ID" value="ENSPNYG00000015475.1"/>
</dbReference>
<dbReference type="Gene3D" id="2.60.200.20">
    <property type="match status" value="1"/>
</dbReference>
<dbReference type="AlphaFoldDB" id="A0A3B4GC04"/>
<sequence>MSGFDLVPVDGGDPVHLPPGETVLGRGPLLGV</sequence>
<name>A0A3B4GC04_9CICH</name>
<proteinExistence type="predicted"/>
<dbReference type="STRING" id="303518.ENSPNYP00000020445"/>
<dbReference type="GeneTree" id="ENSGT01070000255475"/>
<evidence type="ECO:0000313" key="2">
    <source>
        <dbReference type="Ensembl" id="ENSPNYP00000020445.1"/>
    </source>
</evidence>
<accession>A0A3B4GC04</accession>
<protein>
    <submittedName>
        <fullName evidence="2">Uncharacterized protein</fullName>
    </submittedName>
</protein>
<evidence type="ECO:0000256" key="1">
    <source>
        <dbReference type="SAM" id="MobiDB-lite"/>
    </source>
</evidence>
<reference evidence="2" key="1">
    <citation type="submission" date="2023-09" db="UniProtKB">
        <authorList>
            <consortium name="Ensembl"/>
        </authorList>
    </citation>
    <scope>IDENTIFICATION</scope>
</reference>
<feature type="region of interest" description="Disordered" evidence="1">
    <location>
        <begin position="1"/>
        <end position="32"/>
    </location>
</feature>